<dbReference type="GO" id="GO:0005739">
    <property type="term" value="C:mitochondrion"/>
    <property type="evidence" value="ECO:0007669"/>
    <property type="project" value="UniProtKB-SubCell"/>
</dbReference>
<evidence type="ECO:0000313" key="11">
    <source>
        <dbReference type="Proteomes" id="UP000034841"/>
    </source>
</evidence>
<evidence type="ECO:0000256" key="6">
    <source>
        <dbReference type="ARBA" id="ARBA00035281"/>
    </source>
</evidence>
<proteinExistence type="inferred from homology"/>
<dbReference type="GO" id="GO:0015934">
    <property type="term" value="C:large ribosomal subunit"/>
    <property type="evidence" value="ECO:0007669"/>
    <property type="project" value="InterPro"/>
</dbReference>
<comment type="subcellular location">
    <subcellularLocation>
        <location evidence="1">Mitochondrion</location>
    </subcellularLocation>
</comment>
<evidence type="ECO:0000256" key="1">
    <source>
        <dbReference type="ARBA" id="ARBA00004173"/>
    </source>
</evidence>
<dbReference type="Proteomes" id="UP000034841">
    <property type="component" value="Unassembled WGS sequence"/>
</dbReference>
<keyword evidence="5 8" id="KW-0687">Ribonucleoprotein</keyword>
<comment type="function">
    <text evidence="7">Component of the mitochondrial ribosome (mitoribosome), a dedicated translation machinery responsible for the synthesis of mitochondrial genome-encoded proteins, including at least some of the essential transmembrane subunits of the mitochondrial respiratory chain. The mitoribosomes are attached to the mitochondrial inner membrane and translation products are cotranslationally integrated into the membrane.</text>
</comment>
<evidence type="ECO:0000313" key="10">
    <source>
        <dbReference type="EMBL" id="KKF95562.1"/>
    </source>
</evidence>
<evidence type="ECO:0000256" key="4">
    <source>
        <dbReference type="ARBA" id="ARBA00023128"/>
    </source>
</evidence>
<protein>
    <recommendedName>
        <fullName evidence="6">Large ribosomal subunit protein uL30m</fullName>
    </recommendedName>
</protein>
<keyword evidence="3 8" id="KW-0689">Ribosomal protein</keyword>
<keyword evidence="4" id="KW-0496">Mitochondrion</keyword>
<dbReference type="InterPro" id="IPR016082">
    <property type="entry name" value="Ribosomal_uL30_ferredoxin-like"/>
</dbReference>
<dbReference type="CDD" id="cd01658">
    <property type="entry name" value="Ribosomal_L30"/>
    <property type="match status" value="1"/>
</dbReference>
<evidence type="ECO:0000259" key="9">
    <source>
        <dbReference type="Pfam" id="PF00327"/>
    </source>
</evidence>
<dbReference type="OrthoDB" id="509901at2759"/>
<dbReference type="InterPro" id="IPR005996">
    <property type="entry name" value="Ribosomal_uL30_bac-type"/>
</dbReference>
<dbReference type="Pfam" id="PF00327">
    <property type="entry name" value="Ribosomal_L30"/>
    <property type="match status" value="1"/>
</dbReference>
<evidence type="ECO:0000256" key="7">
    <source>
        <dbReference type="ARBA" id="ARBA00037226"/>
    </source>
</evidence>
<dbReference type="GO" id="GO:0006412">
    <property type="term" value="P:translation"/>
    <property type="evidence" value="ECO:0007669"/>
    <property type="project" value="InterPro"/>
</dbReference>
<keyword evidence="11" id="KW-1185">Reference proteome</keyword>
<reference evidence="10 11" key="1">
    <citation type="submission" date="2015-04" db="EMBL/GenBank/DDBJ databases">
        <title>Genome sequence of Ceratocystis platani, a major pathogen of plane trees.</title>
        <authorList>
            <person name="Belbahri L."/>
        </authorList>
    </citation>
    <scope>NUCLEOTIDE SEQUENCE [LARGE SCALE GENOMIC DNA]</scope>
    <source>
        <strain evidence="10 11">CFO</strain>
    </source>
</reference>
<dbReference type="InterPro" id="IPR036919">
    <property type="entry name" value="Ribo_uL30_ferredoxin-like_sf"/>
</dbReference>
<dbReference type="InterPro" id="IPR018038">
    <property type="entry name" value="Ribosomal_uL30_CS"/>
</dbReference>
<dbReference type="Gene3D" id="3.30.1390.20">
    <property type="entry name" value="Ribosomal protein L30, ferredoxin-like fold domain"/>
    <property type="match status" value="1"/>
</dbReference>
<accession>A0A0F8CY71</accession>
<dbReference type="GO" id="GO:0003735">
    <property type="term" value="F:structural constituent of ribosome"/>
    <property type="evidence" value="ECO:0007669"/>
    <property type="project" value="InterPro"/>
</dbReference>
<dbReference type="PROSITE" id="PS00634">
    <property type="entry name" value="RIBOSOMAL_L30"/>
    <property type="match status" value="1"/>
</dbReference>
<name>A0A0F8CY71_CERFI</name>
<dbReference type="PANTHER" id="PTHR15892">
    <property type="entry name" value="MITOCHONDRIAL RIBOSOMAL PROTEIN L30"/>
    <property type="match status" value="1"/>
</dbReference>
<dbReference type="SUPFAM" id="SSF55129">
    <property type="entry name" value="Ribosomal protein L30p/L7e"/>
    <property type="match status" value="1"/>
</dbReference>
<dbReference type="AlphaFoldDB" id="A0A0F8CY71"/>
<evidence type="ECO:0000256" key="5">
    <source>
        <dbReference type="ARBA" id="ARBA00023274"/>
    </source>
</evidence>
<dbReference type="NCBIfam" id="TIGR01308">
    <property type="entry name" value="rpmD_bact"/>
    <property type="match status" value="1"/>
</dbReference>
<dbReference type="EMBL" id="LBBL01000088">
    <property type="protein sequence ID" value="KKF95562.1"/>
    <property type="molecule type" value="Genomic_DNA"/>
</dbReference>
<comment type="caution">
    <text evidence="10">The sequence shown here is derived from an EMBL/GenBank/DDBJ whole genome shotgun (WGS) entry which is preliminary data.</text>
</comment>
<dbReference type="FunFam" id="3.30.1390.20:FF:000010">
    <property type="entry name" value="Large subunit ribosomal protein L30"/>
    <property type="match status" value="1"/>
</dbReference>
<evidence type="ECO:0000256" key="2">
    <source>
        <dbReference type="ARBA" id="ARBA00007594"/>
    </source>
</evidence>
<sequence>MSFFQITLRRSAIGLPKPIRGVLAALGLRKREQIVFHPTSPEFVGMLMKVKELVDVKTVPKALTRAEVKSARTPEKGFVKVGNVREA</sequence>
<comment type="similarity">
    <text evidence="2 8">Belongs to the universal ribosomal protein uL30 family.</text>
</comment>
<evidence type="ECO:0000256" key="3">
    <source>
        <dbReference type="ARBA" id="ARBA00022980"/>
    </source>
</evidence>
<evidence type="ECO:0000256" key="8">
    <source>
        <dbReference type="RuleBase" id="RU003734"/>
    </source>
</evidence>
<organism evidence="10 11">
    <name type="scientific">Ceratocystis fimbriata f. sp. platani</name>
    <dbReference type="NCBI Taxonomy" id="88771"/>
    <lineage>
        <taxon>Eukaryota</taxon>
        <taxon>Fungi</taxon>
        <taxon>Dikarya</taxon>
        <taxon>Ascomycota</taxon>
        <taxon>Pezizomycotina</taxon>
        <taxon>Sordariomycetes</taxon>
        <taxon>Hypocreomycetidae</taxon>
        <taxon>Microascales</taxon>
        <taxon>Ceratocystidaceae</taxon>
        <taxon>Ceratocystis</taxon>
    </lineage>
</organism>
<gene>
    <name evidence="10" type="primary">mrpl33</name>
    <name evidence="10" type="ORF">CFO_g2071</name>
</gene>
<dbReference type="PANTHER" id="PTHR15892:SF2">
    <property type="entry name" value="LARGE RIBOSOMAL SUBUNIT PROTEIN UL30M"/>
    <property type="match status" value="1"/>
</dbReference>
<feature type="domain" description="Large ribosomal subunit protein uL30-like ferredoxin-like fold" evidence="9">
    <location>
        <begin position="5"/>
        <end position="54"/>
    </location>
</feature>